<accession>A0ACC0M6H0</accession>
<protein>
    <submittedName>
        <fullName evidence="1">Uncharacterized protein</fullName>
    </submittedName>
</protein>
<keyword evidence="2" id="KW-1185">Reference proteome</keyword>
<gene>
    <name evidence="1" type="ORF">RHMOL_Rhmol10G0236000</name>
</gene>
<reference evidence="1" key="1">
    <citation type="submission" date="2022-02" db="EMBL/GenBank/DDBJ databases">
        <title>Plant Genome Project.</title>
        <authorList>
            <person name="Zhang R.-G."/>
        </authorList>
    </citation>
    <scope>NUCLEOTIDE SEQUENCE</scope>
    <source>
        <strain evidence="1">AT1</strain>
    </source>
</reference>
<evidence type="ECO:0000313" key="1">
    <source>
        <dbReference type="EMBL" id="KAI8536179.1"/>
    </source>
</evidence>
<proteinExistence type="predicted"/>
<organism evidence="1 2">
    <name type="scientific">Rhododendron molle</name>
    <name type="common">Chinese azalea</name>
    <name type="synonym">Azalea mollis</name>
    <dbReference type="NCBI Taxonomy" id="49168"/>
    <lineage>
        <taxon>Eukaryota</taxon>
        <taxon>Viridiplantae</taxon>
        <taxon>Streptophyta</taxon>
        <taxon>Embryophyta</taxon>
        <taxon>Tracheophyta</taxon>
        <taxon>Spermatophyta</taxon>
        <taxon>Magnoliopsida</taxon>
        <taxon>eudicotyledons</taxon>
        <taxon>Gunneridae</taxon>
        <taxon>Pentapetalae</taxon>
        <taxon>asterids</taxon>
        <taxon>Ericales</taxon>
        <taxon>Ericaceae</taxon>
        <taxon>Ericoideae</taxon>
        <taxon>Rhodoreae</taxon>
        <taxon>Rhododendron</taxon>
    </lineage>
</organism>
<evidence type="ECO:0000313" key="2">
    <source>
        <dbReference type="Proteomes" id="UP001062846"/>
    </source>
</evidence>
<comment type="caution">
    <text evidence="1">The sequence shown here is derived from an EMBL/GenBank/DDBJ whole genome shotgun (WGS) entry which is preliminary data.</text>
</comment>
<dbReference type="Proteomes" id="UP001062846">
    <property type="component" value="Chromosome 10"/>
</dbReference>
<sequence length="67" mass="7296">MVFGQAVERSRTGFGGWVRFSEGCRESKQPLSTRSEDFAVCRESPVDEKHSLVVGKGWASVGYAEGG</sequence>
<dbReference type="EMBL" id="CM046397">
    <property type="protein sequence ID" value="KAI8536179.1"/>
    <property type="molecule type" value="Genomic_DNA"/>
</dbReference>
<name>A0ACC0M6H0_RHOML</name>